<organism evidence="1">
    <name type="scientific">Arundo donax</name>
    <name type="common">Giant reed</name>
    <name type="synonym">Donax arundinaceus</name>
    <dbReference type="NCBI Taxonomy" id="35708"/>
    <lineage>
        <taxon>Eukaryota</taxon>
        <taxon>Viridiplantae</taxon>
        <taxon>Streptophyta</taxon>
        <taxon>Embryophyta</taxon>
        <taxon>Tracheophyta</taxon>
        <taxon>Spermatophyta</taxon>
        <taxon>Magnoliopsida</taxon>
        <taxon>Liliopsida</taxon>
        <taxon>Poales</taxon>
        <taxon>Poaceae</taxon>
        <taxon>PACMAD clade</taxon>
        <taxon>Arundinoideae</taxon>
        <taxon>Arundineae</taxon>
        <taxon>Arundo</taxon>
    </lineage>
</organism>
<evidence type="ECO:0000313" key="1">
    <source>
        <dbReference type="EMBL" id="JAD49101.1"/>
    </source>
</evidence>
<dbReference type="EMBL" id="GBRH01248794">
    <property type="protein sequence ID" value="JAD49101.1"/>
    <property type="molecule type" value="Transcribed_RNA"/>
</dbReference>
<proteinExistence type="predicted"/>
<dbReference type="AlphaFoldDB" id="A0A0A9ADD8"/>
<reference evidence="1" key="1">
    <citation type="submission" date="2014-09" db="EMBL/GenBank/DDBJ databases">
        <authorList>
            <person name="Magalhaes I.L.F."/>
            <person name="Oliveira U."/>
            <person name="Santos F.R."/>
            <person name="Vidigal T.H.D.A."/>
            <person name="Brescovit A.D."/>
            <person name="Santos A.J."/>
        </authorList>
    </citation>
    <scope>NUCLEOTIDE SEQUENCE</scope>
    <source>
        <tissue evidence="1">Shoot tissue taken approximately 20 cm above the soil surface</tissue>
    </source>
</reference>
<protein>
    <submittedName>
        <fullName evidence="1">Uncharacterized protein</fullName>
    </submittedName>
</protein>
<reference evidence="1" key="2">
    <citation type="journal article" date="2015" name="Data Brief">
        <title>Shoot transcriptome of the giant reed, Arundo donax.</title>
        <authorList>
            <person name="Barrero R.A."/>
            <person name="Guerrero F.D."/>
            <person name="Moolhuijzen P."/>
            <person name="Goolsby J.A."/>
            <person name="Tidwell J."/>
            <person name="Bellgard S.E."/>
            <person name="Bellgard M.I."/>
        </authorList>
    </citation>
    <scope>NUCLEOTIDE SEQUENCE</scope>
    <source>
        <tissue evidence="1">Shoot tissue taken approximately 20 cm above the soil surface</tissue>
    </source>
</reference>
<sequence>MMDQLTRSTEMEYDCPEYACLMANSTPPSPPPD</sequence>
<accession>A0A0A9ADD8</accession>
<name>A0A0A9ADD8_ARUDO</name>